<gene>
    <name evidence="3" type="ORF">ANCDUO_23290</name>
</gene>
<dbReference type="EMBL" id="KN768755">
    <property type="protein sequence ID" value="KIH46651.1"/>
    <property type="molecule type" value="Genomic_DNA"/>
</dbReference>
<dbReference type="Pfam" id="PF23309">
    <property type="entry name" value="DUF7083"/>
    <property type="match status" value="1"/>
</dbReference>
<sequence>MATLVDQKRMPSPTTPPMPIADPYGDLVRDLPSFNYDEDDDATFDAWIKRYGPVIDDRGSTLSDERKHNLIVDKIDRAAYKTYSEHILPLKPRDIDLPTTLLKLTKLFGPKKTLTCRRFEFLQSTCPALSGSYVPYREFGNTIKKKFEEASMKDVDGETLKCLVFISGLKDSTHSEMRLRLLNRISRLSDPPLTLDDFINDCEIFVTLRSDKRAMETKKSTRLTKRRQEGRRKAILLAKGTTDHVQTYDNVILRIDLRNRNLPQGNRGRSGLNEIIDAKR</sequence>
<dbReference type="AlphaFoldDB" id="A0A0C2FP60"/>
<evidence type="ECO:0000313" key="3">
    <source>
        <dbReference type="EMBL" id="KIH46651.1"/>
    </source>
</evidence>
<protein>
    <recommendedName>
        <fullName evidence="2">DUF7083 domain-containing protein</fullName>
    </recommendedName>
</protein>
<accession>A0A0C2FP60</accession>
<proteinExistence type="predicted"/>
<feature type="region of interest" description="Disordered" evidence="1">
    <location>
        <begin position="1"/>
        <end position="23"/>
    </location>
</feature>
<feature type="domain" description="DUF7083" evidence="2">
    <location>
        <begin position="25"/>
        <end position="111"/>
    </location>
</feature>
<evidence type="ECO:0000313" key="4">
    <source>
        <dbReference type="Proteomes" id="UP000054047"/>
    </source>
</evidence>
<dbReference type="InterPro" id="IPR055510">
    <property type="entry name" value="DUF7083"/>
</dbReference>
<keyword evidence="4" id="KW-1185">Reference proteome</keyword>
<evidence type="ECO:0000256" key="1">
    <source>
        <dbReference type="SAM" id="MobiDB-lite"/>
    </source>
</evidence>
<organism evidence="3 4">
    <name type="scientific">Ancylostoma duodenale</name>
    <dbReference type="NCBI Taxonomy" id="51022"/>
    <lineage>
        <taxon>Eukaryota</taxon>
        <taxon>Metazoa</taxon>
        <taxon>Ecdysozoa</taxon>
        <taxon>Nematoda</taxon>
        <taxon>Chromadorea</taxon>
        <taxon>Rhabditida</taxon>
        <taxon>Rhabditina</taxon>
        <taxon>Rhabditomorpha</taxon>
        <taxon>Strongyloidea</taxon>
        <taxon>Ancylostomatidae</taxon>
        <taxon>Ancylostomatinae</taxon>
        <taxon>Ancylostoma</taxon>
    </lineage>
</organism>
<reference evidence="3 4" key="1">
    <citation type="submission" date="2013-12" db="EMBL/GenBank/DDBJ databases">
        <title>Draft genome of the parsitic nematode Ancylostoma duodenale.</title>
        <authorList>
            <person name="Mitreva M."/>
        </authorList>
    </citation>
    <scope>NUCLEOTIDE SEQUENCE [LARGE SCALE GENOMIC DNA]</scope>
    <source>
        <strain evidence="3 4">Zhejiang</strain>
    </source>
</reference>
<evidence type="ECO:0000259" key="2">
    <source>
        <dbReference type="Pfam" id="PF23309"/>
    </source>
</evidence>
<name>A0A0C2FP60_9BILA</name>
<dbReference type="OrthoDB" id="5856365at2759"/>
<dbReference type="Proteomes" id="UP000054047">
    <property type="component" value="Unassembled WGS sequence"/>
</dbReference>